<dbReference type="RefSeq" id="WP_164656354.1">
    <property type="nucleotide sequence ID" value="NZ_JAAIJR010000154.1"/>
</dbReference>
<accession>A0A6P1DZZ0</accession>
<dbReference type="Proteomes" id="UP000471640">
    <property type="component" value="Unassembled WGS sequence"/>
</dbReference>
<sequence length="105" mass="11604">MRSKPLRQNRTDATWVVSLVCAILLLAQVALELHQIDHFAHPHEGVCELCAMGVGSAPMPAMAPRVAVVRLLVSIRSPRPDPLIRDGRVRRAHFARAPPNYLLIA</sequence>
<evidence type="ECO:0000313" key="3">
    <source>
        <dbReference type="Proteomes" id="UP000471640"/>
    </source>
</evidence>
<keyword evidence="1" id="KW-0472">Membrane</keyword>
<reference evidence="3" key="1">
    <citation type="journal article" date="2020" name="Microbiol. Resour. Announc.">
        <title>Draft Genome Sequences of Thiorhodococcus mannitoliphagus and Thiorhodococcus minor, Purple Sulfur Photosynthetic Bacteria in the Gammaproteobacterial Family Chromatiaceae.</title>
        <authorList>
            <person name="Aviles F.A."/>
            <person name="Meyer T.E."/>
            <person name="Kyndt J.A."/>
        </authorList>
    </citation>
    <scope>NUCLEOTIDE SEQUENCE [LARGE SCALE GENOMIC DNA]</scope>
    <source>
        <strain evidence="3">DSM 18266</strain>
    </source>
</reference>
<feature type="transmembrane region" description="Helical" evidence="1">
    <location>
        <begin position="12"/>
        <end position="31"/>
    </location>
</feature>
<evidence type="ECO:0008006" key="4">
    <source>
        <dbReference type="Google" id="ProtNLM"/>
    </source>
</evidence>
<gene>
    <name evidence="2" type="ORF">G3480_22690</name>
</gene>
<dbReference type="EMBL" id="JAAIJR010000154">
    <property type="protein sequence ID" value="NEX23070.1"/>
    <property type="molecule type" value="Genomic_DNA"/>
</dbReference>
<protein>
    <recommendedName>
        <fullName evidence="4">DUF2607 family protein</fullName>
    </recommendedName>
</protein>
<evidence type="ECO:0000313" key="2">
    <source>
        <dbReference type="EMBL" id="NEX23070.1"/>
    </source>
</evidence>
<reference evidence="2 3" key="2">
    <citation type="submission" date="2020-02" db="EMBL/GenBank/DDBJ databases">
        <title>Genome sequences of Thiorhodococcus mannitoliphagus and Thiorhodococcus minor, purple sulfur photosynthetic bacteria in the gammaproteobacterial family, Chromatiaceae.</title>
        <authorList>
            <person name="Aviles F.A."/>
            <person name="Meyer T.E."/>
            <person name="Kyndt J.A."/>
        </authorList>
    </citation>
    <scope>NUCLEOTIDE SEQUENCE [LARGE SCALE GENOMIC DNA]</scope>
    <source>
        <strain evidence="2 3">DSM 18266</strain>
    </source>
</reference>
<dbReference type="AlphaFoldDB" id="A0A6P1DZZ0"/>
<comment type="caution">
    <text evidence="2">The sequence shown here is derived from an EMBL/GenBank/DDBJ whole genome shotgun (WGS) entry which is preliminary data.</text>
</comment>
<proteinExistence type="predicted"/>
<keyword evidence="1" id="KW-1133">Transmembrane helix</keyword>
<organism evidence="2 3">
    <name type="scientific">Thiorhodococcus mannitoliphagus</name>
    <dbReference type="NCBI Taxonomy" id="329406"/>
    <lineage>
        <taxon>Bacteria</taxon>
        <taxon>Pseudomonadati</taxon>
        <taxon>Pseudomonadota</taxon>
        <taxon>Gammaproteobacteria</taxon>
        <taxon>Chromatiales</taxon>
        <taxon>Chromatiaceae</taxon>
        <taxon>Thiorhodococcus</taxon>
    </lineage>
</organism>
<evidence type="ECO:0000256" key="1">
    <source>
        <dbReference type="SAM" id="Phobius"/>
    </source>
</evidence>
<name>A0A6P1DZZ0_9GAMM</name>
<keyword evidence="3" id="KW-1185">Reference proteome</keyword>
<keyword evidence="1" id="KW-0812">Transmembrane</keyword>